<dbReference type="GO" id="GO:0004185">
    <property type="term" value="F:serine-type carboxypeptidase activity"/>
    <property type="evidence" value="ECO:0007669"/>
    <property type="project" value="UniProtKB-UniRule"/>
</dbReference>
<protein>
    <recommendedName>
        <fullName evidence="7">Carboxypeptidase</fullName>
        <ecNumber evidence="7">3.4.16.-</ecNumber>
    </recommendedName>
</protein>
<name>A0A8J9VS58_9NEOP</name>
<dbReference type="EC" id="3.4.16.-" evidence="7"/>
<organism evidence="8 9">
    <name type="scientific">Brenthis ino</name>
    <name type="common">lesser marbled fritillary</name>
    <dbReference type="NCBI Taxonomy" id="405034"/>
    <lineage>
        <taxon>Eukaryota</taxon>
        <taxon>Metazoa</taxon>
        <taxon>Ecdysozoa</taxon>
        <taxon>Arthropoda</taxon>
        <taxon>Hexapoda</taxon>
        <taxon>Insecta</taxon>
        <taxon>Pterygota</taxon>
        <taxon>Neoptera</taxon>
        <taxon>Endopterygota</taxon>
        <taxon>Lepidoptera</taxon>
        <taxon>Glossata</taxon>
        <taxon>Ditrysia</taxon>
        <taxon>Papilionoidea</taxon>
        <taxon>Nymphalidae</taxon>
        <taxon>Heliconiinae</taxon>
        <taxon>Argynnini</taxon>
        <taxon>Brenthis</taxon>
    </lineage>
</organism>
<accession>A0A8J9VS58</accession>
<dbReference type="PROSITE" id="PS00131">
    <property type="entry name" value="CARBOXYPEPT_SER_SER"/>
    <property type="match status" value="1"/>
</dbReference>
<keyword evidence="3 7" id="KW-0645">Protease</keyword>
<keyword evidence="5 7" id="KW-0378">Hydrolase</keyword>
<dbReference type="SUPFAM" id="SSF53474">
    <property type="entry name" value="alpha/beta-Hydrolases"/>
    <property type="match status" value="1"/>
</dbReference>
<gene>
    <name evidence="8" type="ORF">BINO364_LOCUS11629</name>
</gene>
<keyword evidence="2 7" id="KW-0121">Carboxypeptidase</keyword>
<proteinExistence type="inferred from homology"/>
<dbReference type="PANTHER" id="PTHR11802">
    <property type="entry name" value="SERINE PROTEASE FAMILY S10 SERINE CARBOXYPEPTIDASE"/>
    <property type="match status" value="1"/>
</dbReference>
<evidence type="ECO:0000256" key="6">
    <source>
        <dbReference type="ARBA" id="ARBA00023180"/>
    </source>
</evidence>
<dbReference type="Proteomes" id="UP000838878">
    <property type="component" value="Chromosome 5"/>
</dbReference>
<evidence type="ECO:0000256" key="2">
    <source>
        <dbReference type="ARBA" id="ARBA00022645"/>
    </source>
</evidence>
<evidence type="ECO:0000256" key="1">
    <source>
        <dbReference type="ARBA" id="ARBA00009431"/>
    </source>
</evidence>
<dbReference type="OrthoDB" id="443318at2759"/>
<dbReference type="AlphaFoldDB" id="A0A8J9VS58"/>
<evidence type="ECO:0000313" key="9">
    <source>
        <dbReference type="Proteomes" id="UP000838878"/>
    </source>
</evidence>
<dbReference type="InterPro" id="IPR029058">
    <property type="entry name" value="AB_hydrolase_fold"/>
</dbReference>
<reference evidence="8" key="1">
    <citation type="submission" date="2021-12" db="EMBL/GenBank/DDBJ databases">
        <authorList>
            <person name="Martin H S."/>
        </authorList>
    </citation>
    <scope>NUCLEOTIDE SEQUENCE</scope>
</reference>
<dbReference type="EMBL" id="OV170225">
    <property type="protein sequence ID" value="CAH0726130.1"/>
    <property type="molecule type" value="Genomic_DNA"/>
</dbReference>
<dbReference type="Pfam" id="PF00450">
    <property type="entry name" value="Peptidase_S10"/>
    <property type="match status" value="1"/>
</dbReference>
<dbReference type="InterPro" id="IPR018202">
    <property type="entry name" value="Ser_caboxypep_ser_AS"/>
</dbReference>
<sequence>MKGLFDLFGPLQIVNGEVTLRNVTWADDYSLLFLDNPVGGFSFTDDDLGYPNNTEDIGAKIYEFLQQFLLMFPELLKAPLFIGSESYGGKYVPALAIPTSS</sequence>
<dbReference type="Gene3D" id="3.40.50.1820">
    <property type="entry name" value="alpha/beta hydrolase"/>
    <property type="match status" value="1"/>
</dbReference>
<evidence type="ECO:0000256" key="4">
    <source>
        <dbReference type="ARBA" id="ARBA00022729"/>
    </source>
</evidence>
<evidence type="ECO:0000256" key="7">
    <source>
        <dbReference type="RuleBase" id="RU361156"/>
    </source>
</evidence>
<dbReference type="GO" id="GO:0006508">
    <property type="term" value="P:proteolysis"/>
    <property type="evidence" value="ECO:0007669"/>
    <property type="project" value="UniProtKB-KW"/>
</dbReference>
<evidence type="ECO:0000313" key="8">
    <source>
        <dbReference type="EMBL" id="CAH0726130.1"/>
    </source>
</evidence>
<evidence type="ECO:0000256" key="3">
    <source>
        <dbReference type="ARBA" id="ARBA00022670"/>
    </source>
</evidence>
<feature type="non-terminal residue" evidence="8">
    <location>
        <position position="101"/>
    </location>
</feature>
<dbReference type="InterPro" id="IPR001563">
    <property type="entry name" value="Peptidase_S10"/>
</dbReference>
<evidence type="ECO:0000256" key="5">
    <source>
        <dbReference type="ARBA" id="ARBA00022801"/>
    </source>
</evidence>
<dbReference type="PANTHER" id="PTHR11802:SF472">
    <property type="entry name" value="SERINE CARBOXYPEPTIDASE CPVL-RELATED"/>
    <property type="match status" value="1"/>
</dbReference>
<keyword evidence="4" id="KW-0732">Signal</keyword>
<keyword evidence="9" id="KW-1185">Reference proteome</keyword>
<keyword evidence="6" id="KW-0325">Glycoprotein</keyword>
<comment type="similarity">
    <text evidence="1 7">Belongs to the peptidase S10 family.</text>
</comment>